<protein>
    <submittedName>
        <fullName evidence="3">Gag-pol polyprotein</fullName>
    </submittedName>
</protein>
<accession>A0A183HUP7</accession>
<proteinExistence type="predicted"/>
<evidence type="ECO:0000313" key="3">
    <source>
        <dbReference type="WBParaSite" id="OFLC_0001120901-mRNA-1"/>
    </source>
</evidence>
<reference evidence="1 2" key="2">
    <citation type="submission" date="2018-11" db="EMBL/GenBank/DDBJ databases">
        <authorList>
            <consortium name="Pathogen Informatics"/>
        </authorList>
    </citation>
    <scope>NUCLEOTIDE SEQUENCE [LARGE SCALE GENOMIC DNA]</scope>
</reference>
<evidence type="ECO:0000313" key="1">
    <source>
        <dbReference type="EMBL" id="VDO74775.1"/>
    </source>
</evidence>
<sequence>MCCEHEESVRSSKRLKKSGFDSGRLLVQNDEVSKPQIILQEKVEHNYEDDAVDVVTSNDDPLTELDVESCTVSSFVLFFKLE</sequence>
<dbReference type="Proteomes" id="UP000267606">
    <property type="component" value="Unassembled WGS sequence"/>
</dbReference>
<organism evidence="3">
    <name type="scientific">Onchocerca flexuosa</name>
    <dbReference type="NCBI Taxonomy" id="387005"/>
    <lineage>
        <taxon>Eukaryota</taxon>
        <taxon>Metazoa</taxon>
        <taxon>Ecdysozoa</taxon>
        <taxon>Nematoda</taxon>
        <taxon>Chromadorea</taxon>
        <taxon>Rhabditida</taxon>
        <taxon>Spirurina</taxon>
        <taxon>Spiruromorpha</taxon>
        <taxon>Filarioidea</taxon>
        <taxon>Onchocercidae</taxon>
        <taxon>Onchocerca</taxon>
    </lineage>
</organism>
<gene>
    <name evidence="1" type="ORF">OFLC_LOCUS11209</name>
</gene>
<dbReference type="STRING" id="387005.A0A183HUP7"/>
<keyword evidence="2" id="KW-1185">Reference proteome</keyword>
<dbReference type="EMBL" id="UZAJ01015902">
    <property type="protein sequence ID" value="VDO74775.1"/>
    <property type="molecule type" value="Genomic_DNA"/>
</dbReference>
<evidence type="ECO:0000313" key="2">
    <source>
        <dbReference type="Proteomes" id="UP000267606"/>
    </source>
</evidence>
<reference evidence="3" key="1">
    <citation type="submission" date="2016-06" db="UniProtKB">
        <authorList>
            <consortium name="WormBaseParasite"/>
        </authorList>
    </citation>
    <scope>IDENTIFICATION</scope>
</reference>
<dbReference type="AlphaFoldDB" id="A0A183HUP7"/>
<dbReference type="WBParaSite" id="OFLC_0001120901-mRNA-1">
    <property type="protein sequence ID" value="OFLC_0001120901-mRNA-1"/>
    <property type="gene ID" value="OFLC_0001120901"/>
</dbReference>
<name>A0A183HUP7_9BILA</name>